<dbReference type="EMBL" id="FRYL01000044">
    <property type="protein sequence ID" value="SHO81588.1"/>
    <property type="molecule type" value="Genomic_DNA"/>
</dbReference>
<dbReference type="InterPro" id="IPR000866">
    <property type="entry name" value="AhpC/TSA"/>
</dbReference>
<dbReference type="PROSITE" id="PS51352">
    <property type="entry name" value="THIOREDOXIN_2"/>
    <property type="match status" value="1"/>
</dbReference>
<evidence type="ECO:0000259" key="1">
    <source>
        <dbReference type="PROSITE" id="PS51352"/>
    </source>
</evidence>
<dbReference type="GO" id="GO:0016491">
    <property type="term" value="F:oxidoreductase activity"/>
    <property type="evidence" value="ECO:0007669"/>
    <property type="project" value="InterPro"/>
</dbReference>
<organism evidence="2">
    <name type="scientific">hydrothermal vent metagenome</name>
    <dbReference type="NCBI Taxonomy" id="652676"/>
    <lineage>
        <taxon>unclassified sequences</taxon>
        <taxon>metagenomes</taxon>
        <taxon>ecological metagenomes</taxon>
    </lineage>
</organism>
<gene>
    <name evidence="2" type="ORF">MNB_SV-15-135</name>
</gene>
<proteinExistence type="predicted"/>
<dbReference type="InterPro" id="IPR050553">
    <property type="entry name" value="Thioredoxin_ResA/DsbE_sf"/>
</dbReference>
<dbReference type="AlphaFoldDB" id="A0A1W1EL32"/>
<name>A0A1W1EL32_9ZZZZ</name>
<dbReference type="CDD" id="cd02966">
    <property type="entry name" value="TlpA_like_family"/>
    <property type="match status" value="1"/>
</dbReference>
<protein>
    <submittedName>
        <fullName evidence="2">PUTATIVE LIPOPROTEIN THIREDOXIN</fullName>
    </submittedName>
</protein>
<dbReference type="PANTHER" id="PTHR42852">
    <property type="entry name" value="THIOL:DISULFIDE INTERCHANGE PROTEIN DSBE"/>
    <property type="match status" value="1"/>
</dbReference>
<reference evidence="2" key="1">
    <citation type="submission" date="2016-10" db="EMBL/GenBank/DDBJ databases">
        <authorList>
            <person name="de Groot N.N."/>
        </authorList>
    </citation>
    <scope>NUCLEOTIDE SEQUENCE</scope>
</reference>
<dbReference type="SUPFAM" id="SSF52833">
    <property type="entry name" value="Thioredoxin-like"/>
    <property type="match status" value="1"/>
</dbReference>
<feature type="domain" description="Thioredoxin" evidence="1">
    <location>
        <begin position="20"/>
        <end position="173"/>
    </location>
</feature>
<dbReference type="InterPro" id="IPR036249">
    <property type="entry name" value="Thioredoxin-like_sf"/>
</dbReference>
<dbReference type="PANTHER" id="PTHR42852:SF17">
    <property type="entry name" value="THIOREDOXIN-LIKE PROTEIN HI_1115"/>
    <property type="match status" value="1"/>
</dbReference>
<sequence length="189" mass="21008">MKKIMGIVVTIILLSINAFALGAKDVQSFTLTDINGKAYNVKELPNGLDFEKIKDKIILLEFFGHRCPPCKKSIPHYISLQEKFKKDIAIVAVEVQGLDRKELASFSKKKGINYITIAQEDTGAFLDHISQRANWRGSIPFLIILNEKGAVQTMQTGMVPEDALSRVITGLIETKAKNNNSSKDLNSTK</sequence>
<dbReference type="Pfam" id="PF00578">
    <property type="entry name" value="AhpC-TSA"/>
    <property type="match status" value="1"/>
</dbReference>
<dbReference type="InterPro" id="IPR013766">
    <property type="entry name" value="Thioredoxin_domain"/>
</dbReference>
<dbReference type="Gene3D" id="3.40.30.10">
    <property type="entry name" value="Glutaredoxin"/>
    <property type="match status" value="1"/>
</dbReference>
<evidence type="ECO:0000313" key="2">
    <source>
        <dbReference type="EMBL" id="SHO81588.1"/>
    </source>
</evidence>
<keyword evidence="2" id="KW-0449">Lipoprotein</keyword>
<accession>A0A1W1EL32</accession>
<dbReference type="GO" id="GO:0016209">
    <property type="term" value="F:antioxidant activity"/>
    <property type="evidence" value="ECO:0007669"/>
    <property type="project" value="InterPro"/>
</dbReference>